<feature type="region of interest" description="Disordered" evidence="3">
    <location>
        <begin position="406"/>
        <end position="482"/>
    </location>
</feature>
<evidence type="ECO:0000256" key="3">
    <source>
        <dbReference type="SAM" id="MobiDB-lite"/>
    </source>
</evidence>
<feature type="region of interest" description="Disordered" evidence="3">
    <location>
        <begin position="152"/>
        <end position="241"/>
    </location>
</feature>
<feature type="region of interest" description="Disordered" evidence="3">
    <location>
        <begin position="275"/>
        <end position="333"/>
    </location>
</feature>
<dbReference type="Gene3D" id="3.30.70.330">
    <property type="match status" value="1"/>
</dbReference>
<keyword evidence="5" id="KW-1185">Reference proteome</keyword>
<feature type="compositionally biased region" description="Basic and acidic residues" evidence="3">
    <location>
        <begin position="318"/>
        <end position="333"/>
    </location>
</feature>
<dbReference type="GeneID" id="110977919"/>
<feature type="compositionally biased region" description="Basic and acidic residues" evidence="3">
    <location>
        <begin position="293"/>
        <end position="303"/>
    </location>
</feature>
<evidence type="ECO:0000256" key="2">
    <source>
        <dbReference type="PROSITE-ProRule" id="PRU00176"/>
    </source>
</evidence>
<feature type="domain" description="RRM" evidence="4">
    <location>
        <begin position="6"/>
        <end position="84"/>
    </location>
</feature>
<dbReference type="Proteomes" id="UP000694845">
    <property type="component" value="Unplaced"/>
</dbReference>
<dbReference type="Pfam" id="PF00076">
    <property type="entry name" value="RRM_1"/>
    <property type="match status" value="1"/>
</dbReference>
<protein>
    <submittedName>
        <fullName evidence="6">Uncharacterized protein LOC110977919</fullName>
    </submittedName>
</protein>
<feature type="compositionally biased region" description="Basic and acidic residues" evidence="3">
    <location>
        <begin position="457"/>
        <end position="469"/>
    </location>
</feature>
<dbReference type="GO" id="GO:0005737">
    <property type="term" value="C:cytoplasm"/>
    <property type="evidence" value="ECO:0007669"/>
    <property type="project" value="TreeGrafter"/>
</dbReference>
<dbReference type="AlphaFoldDB" id="A0A8B7Y8S9"/>
<dbReference type="PANTHER" id="PTHR15481">
    <property type="entry name" value="RIBONUCLEIC ACID BINDING PROTEIN S1"/>
    <property type="match status" value="1"/>
</dbReference>
<dbReference type="SUPFAM" id="SSF54928">
    <property type="entry name" value="RNA-binding domain, RBD"/>
    <property type="match status" value="1"/>
</dbReference>
<reference evidence="6" key="1">
    <citation type="submission" date="2025-08" db="UniProtKB">
        <authorList>
            <consortium name="RefSeq"/>
        </authorList>
    </citation>
    <scope>IDENTIFICATION</scope>
</reference>
<dbReference type="InterPro" id="IPR035979">
    <property type="entry name" value="RBD_domain_sf"/>
</dbReference>
<feature type="compositionally biased region" description="Basic and acidic residues" evidence="3">
    <location>
        <begin position="222"/>
        <end position="237"/>
    </location>
</feature>
<organism evidence="5 6">
    <name type="scientific">Acanthaster planci</name>
    <name type="common">Crown-of-thorns starfish</name>
    <dbReference type="NCBI Taxonomy" id="133434"/>
    <lineage>
        <taxon>Eukaryota</taxon>
        <taxon>Metazoa</taxon>
        <taxon>Echinodermata</taxon>
        <taxon>Eleutherozoa</taxon>
        <taxon>Asterozoa</taxon>
        <taxon>Asteroidea</taxon>
        <taxon>Valvatacea</taxon>
        <taxon>Valvatida</taxon>
        <taxon>Acanthasteridae</taxon>
        <taxon>Acanthaster</taxon>
    </lineage>
</organism>
<feature type="compositionally biased region" description="Basic and acidic residues" evidence="3">
    <location>
        <begin position="413"/>
        <end position="436"/>
    </location>
</feature>
<dbReference type="OrthoDB" id="10560177at2759"/>
<dbReference type="CDD" id="cd00590">
    <property type="entry name" value="RRM_SF"/>
    <property type="match status" value="1"/>
</dbReference>
<proteinExistence type="predicted"/>
<evidence type="ECO:0000313" key="5">
    <source>
        <dbReference type="Proteomes" id="UP000694845"/>
    </source>
</evidence>
<dbReference type="PANTHER" id="PTHR15481:SF0">
    <property type="entry name" value="LD23870P-RELATED"/>
    <property type="match status" value="1"/>
</dbReference>
<feature type="compositionally biased region" description="Basic and acidic residues" evidence="3">
    <location>
        <begin position="181"/>
        <end position="192"/>
    </location>
</feature>
<dbReference type="GO" id="GO:0000398">
    <property type="term" value="P:mRNA splicing, via spliceosome"/>
    <property type="evidence" value="ECO:0007669"/>
    <property type="project" value="TreeGrafter"/>
</dbReference>
<name>A0A8B7Y8S9_ACAPL</name>
<dbReference type="PROSITE" id="PS50102">
    <property type="entry name" value="RRM"/>
    <property type="match status" value="1"/>
</dbReference>
<accession>A0A8B7Y8S9</accession>
<sequence>MDGPSNKIHICNLSPAASHHKISRIFRKFGQITKVFVQRQGATWDCGGQAYIAYADVNGAAKAAEEMDGEMFDEAIISVRLVSHQEFLQGMQIMYALSSQPCGDTSWPTRNHKLIKPPPKTKLTPKDIALAPNSEWEPYIPPTTVQLVLDEDPRLPDGAFPNSREPPSVKKTLSKMLSRAKSAEVLRNEDAHGVTSGRSSHPRKEAKPRNRKMTPCGTHRNTAKDPPHSDRTRRGDQHGQSIDRYSFLRRRMASDPSPHGSLDRDRYGDLHVTYRDTIHNPPRSYSPDPYSKPSEDIRAHSPDDPVNVPEPRSQPPSDYKDRLSPEGDRRVYDWYDAPRGRDCEYERLPATSYRERSPLRHHWDTDPPPSTSTLRELSDDHSTVQRLCSYDDDLWRDTYIRDSSARDTQVAFDSREERPHLEPVEDRYREPSRLDDWDYPPESDRLTSTVYGDGDQSNDRRHQDPERVPFQDSRTLGIDRPTYDYSLEGTFGADRPTYDYSLVPLACPTDIIDEG</sequence>
<keyword evidence="1 2" id="KW-0694">RNA-binding</keyword>
<feature type="region of interest" description="Disordered" evidence="3">
    <location>
        <begin position="357"/>
        <end position="382"/>
    </location>
</feature>
<dbReference type="GO" id="GO:0005654">
    <property type="term" value="C:nucleoplasm"/>
    <property type="evidence" value="ECO:0007669"/>
    <property type="project" value="TreeGrafter"/>
</dbReference>
<dbReference type="GO" id="GO:0003723">
    <property type="term" value="F:RNA binding"/>
    <property type="evidence" value="ECO:0007669"/>
    <property type="project" value="UniProtKB-UniRule"/>
</dbReference>
<dbReference type="RefSeq" id="XP_022088146.1">
    <property type="nucleotide sequence ID" value="XM_022232454.1"/>
</dbReference>
<dbReference type="InterPro" id="IPR012677">
    <property type="entry name" value="Nucleotide-bd_a/b_plait_sf"/>
</dbReference>
<evidence type="ECO:0000256" key="1">
    <source>
        <dbReference type="ARBA" id="ARBA00022884"/>
    </source>
</evidence>
<evidence type="ECO:0000313" key="6">
    <source>
        <dbReference type="RefSeq" id="XP_022088146.1"/>
    </source>
</evidence>
<evidence type="ECO:0000259" key="4">
    <source>
        <dbReference type="PROSITE" id="PS50102"/>
    </source>
</evidence>
<dbReference type="GO" id="GO:0061574">
    <property type="term" value="C:ASAP complex"/>
    <property type="evidence" value="ECO:0007669"/>
    <property type="project" value="TreeGrafter"/>
</dbReference>
<gene>
    <name evidence="6" type="primary">LOC110977919</name>
</gene>
<dbReference type="OMA" id="CEYERLP"/>
<dbReference type="SMART" id="SM00360">
    <property type="entry name" value="RRM"/>
    <property type="match status" value="1"/>
</dbReference>
<dbReference type="InterPro" id="IPR000504">
    <property type="entry name" value="RRM_dom"/>
</dbReference>
<dbReference type="KEGG" id="aplc:110977919"/>